<dbReference type="EMBL" id="GGEC01067042">
    <property type="protein sequence ID" value="MBX47526.1"/>
    <property type="molecule type" value="Transcribed_RNA"/>
</dbReference>
<sequence>MMNTSKENQYEIKQKYLSENEVHRCGSHPVHQMLIGLEGSNGCHFKNL</sequence>
<dbReference type="AlphaFoldDB" id="A0A2P2NYD3"/>
<proteinExistence type="predicted"/>
<evidence type="ECO:0000313" key="1">
    <source>
        <dbReference type="EMBL" id="MBX47526.1"/>
    </source>
</evidence>
<accession>A0A2P2NYD3</accession>
<reference evidence="1" key="1">
    <citation type="submission" date="2018-02" db="EMBL/GenBank/DDBJ databases">
        <title>Rhizophora mucronata_Transcriptome.</title>
        <authorList>
            <person name="Meera S.P."/>
            <person name="Sreeshan A."/>
            <person name="Augustine A."/>
        </authorList>
    </citation>
    <scope>NUCLEOTIDE SEQUENCE</scope>
    <source>
        <tissue evidence="1">Leaf</tissue>
    </source>
</reference>
<name>A0A2P2NYD3_RHIMU</name>
<protein>
    <submittedName>
        <fullName evidence="1">Uncharacterized protein</fullName>
    </submittedName>
</protein>
<organism evidence="1">
    <name type="scientific">Rhizophora mucronata</name>
    <name type="common">Asiatic mangrove</name>
    <dbReference type="NCBI Taxonomy" id="61149"/>
    <lineage>
        <taxon>Eukaryota</taxon>
        <taxon>Viridiplantae</taxon>
        <taxon>Streptophyta</taxon>
        <taxon>Embryophyta</taxon>
        <taxon>Tracheophyta</taxon>
        <taxon>Spermatophyta</taxon>
        <taxon>Magnoliopsida</taxon>
        <taxon>eudicotyledons</taxon>
        <taxon>Gunneridae</taxon>
        <taxon>Pentapetalae</taxon>
        <taxon>rosids</taxon>
        <taxon>fabids</taxon>
        <taxon>Malpighiales</taxon>
        <taxon>Rhizophoraceae</taxon>
        <taxon>Rhizophora</taxon>
    </lineage>
</organism>